<dbReference type="Proteomes" id="UP000789396">
    <property type="component" value="Unassembled WGS sequence"/>
</dbReference>
<sequence length="139" mass="16947">IHRNSIQNHIQPYQLYYGSQPYSFEPQQNNYGFQPHLAYDSPHYQVVHYDFQPYLVYNPSSYQLHTQLNQLYNHQIRSNYGFLPNSFESQQNNYYRNSVQNHNQLYNHRIQNNYSSQYYGFVPQQTNNDFQPHDSPHYQ</sequence>
<gene>
    <name evidence="1" type="ORF">RFULGI_LOCUS18635</name>
</gene>
<evidence type="ECO:0000313" key="2">
    <source>
        <dbReference type="Proteomes" id="UP000789396"/>
    </source>
</evidence>
<keyword evidence="2" id="KW-1185">Reference proteome</keyword>
<dbReference type="AlphaFoldDB" id="A0A9N9K5F0"/>
<accession>A0A9N9K5F0</accession>
<reference evidence="1" key="1">
    <citation type="submission" date="2021-06" db="EMBL/GenBank/DDBJ databases">
        <authorList>
            <person name="Kallberg Y."/>
            <person name="Tangrot J."/>
            <person name="Rosling A."/>
        </authorList>
    </citation>
    <scope>NUCLEOTIDE SEQUENCE</scope>
    <source>
        <strain evidence="1">IN212</strain>
    </source>
</reference>
<dbReference type="EMBL" id="CAJVPZ010083289">
    <property type="protein sequence ID" value="CAG8809830.1"/>
    <property type="molecule type" value="Genomic_DNA"/>
</dbReference>
<comment type="caution">
    <text evidence="1">The sequence shown here is derived from an EMBL/GenBank/DDBJ whole genome shotgun (WGS) entry which is preliminary data.</text>
</comment>
<evidence type="ECO:0000313" key="1">
    <source>
        <dbReference type="EMBL" id="CAG8809830.1"/>
    </source>
</evidence>
<organism evidence="1 2">
    <name type="scientific">Racocetra fulgida</name>
    <dbReference type="NCBI Taxonomy" id="60492"/>
    <lineage>
        <taxon>Eukaryota</taxon>
        <taxon>Fungi</taxon>
        <taxon>Fungi incertae sedis</taxon>
        <taxon>Mucoromycota</taxon>
        <taxon>Glomeromycotina</taxon>
        <taxon>Glomeromycetes</taxon>
        <taxon>Diversisporales</taxon>
        <taxon>Gigasporaceae</taxon>
        <taxon>Racocetra</taxon>
    </lineage>
</organism>
<proteinExistence type="predicted"/>
<name>A0A9N9K5F0_9GLOM</name>
<feature type="non-terminal residue" evidence="1">
    <location>
        <position position="1"/>
    </location>
</feature>
<feature type="non-terminal residue" evidence="1">
    <location>
        <position position="139"/>
    </location>
</feature>
<protein>
    <submittedName>
        <fullName evidence="1">17834_t:CDS:1</fullName>
    </submittedName>
</protein>